<gene>
    <name evidence="1" type="ORF">Hs20B_10990</name>
</gene>
<evidence type="ECO:0000313" key="1">
    <source>
        <dbReference type="EMBL" id="GFH40701.1"/>
    </source>
</evidence>
<organism evidence="1 2">
    <name type="scientific">Pseudolactococcus insecticola</name>
    <dbReference type="NCBI Taxonomy" id="2709158"/>
    <lineage>
        <taxon>Bacteria</taxon>
        <taxon>Bacillati</taxon>
        <taxon>Bacillota</taxon>
        <taxon>Bacilli</taxon>
        <taxon>Lactobacillales</taxon>
        <taxon>Streptococcaceae</taxon>
        <taxon>Pseudolactococcus</taxon>
    </lineage>
</organism>
<evidence type="ECO:0000313" key="2">
    <source>
        <dbReference type="Proteomes" id="UP000475928"/>
    </source>
</evidence>
<dbReference type="EMBL" id="BLLH01000005">
    <property type="protein sequence ID" value="GFH40701.1"/>
    <property type="molecule type" value="Genomic_DNA"/>
</dbReference>
<comment type="caution">
    <text evidence="1">The sequence shown here is derived from an EMBL/GenBank/DDBJ whole genome shotgun (WGS) entry which is preliminary data.</text>
</comment>
<proteinExistence type="predicted"/>
<dbReference type="AlphaFoldDB" id="A0A6A0B8F0"/>
<keyword evidence="2" id="KW-1185">Reference proteome</keyword>
<protein>
    <submittedName>
        <fullName evidence="1">Uncharacterized protein</fullName>
    </submittedName>
</protein>
<sequence>MDIKKVANFLYKDVKIKTTSNKIFVGRFIDFEEEEDVDVDMVLLQNKELWFNELQPIPVPDIQSIEEIK</sequence>
<dbReference type="Proteomes" id="UP000475928">
    <property type="component" value="Unassembled WGS sequence"/>
</dbReference>
<reference evidence="1 2" key="1">
    <citation type="submission" date="2020-02" db="EMBL/GenBank/DDBJ databases">
        <title>Draft genome sequence of Lactococcus sp. Hs20B0-1.</title>
        <authorList>
            <person name="Noda S."/>
            <person name="Yuki M."/>
            <person name="Ohkuma M."/>
        </authorList>
    </citation>
    <scope>NUCLEOTIDE SEQUENCE [LARGE SCALE GENOMIC DNA]</scope>
    <source>
        <strain evidence="1 2">Hs20B0-1</strain>
    </source>
</reference>
<dbReference type="RefSeq" id="WP_172356473.1">
    <property type="nucleotide sequence ID" value="NZ_BLLH01000005.1"/>
</dbReference>
<name>A0A6A0B8F0_9LACT</name>
<accession>A0A6A0B8F0</accession>